<dbReference type="PIRSF" id="PIRSF006181">
    <property type="entry name" value="EbsC_YbaK"/>
    <property type="match status" value="1"/>
</dbReference>
<dbReference type="RefSeq" id="WP_067384143.1">
    <property type="nucleotide sequence ID" value="NZ_CP015839.1"/>
</dbReference>
<organism evidence="6 7">
    <name type="scientific">Marinobacterium aestuarii</name>
    <dbReference type="NCBI Taxonomy" id="1821621"/>
    <lineage>
        <taxon>Bacteria</taxon>
        <taxon>Pseudomonadati</taxon>
        <taxon>Pseudomonadota</taxon>
        <taxon>Gammaproteobacteria</taxon>
        <taxon>Oceanospirillales</taxon>
        <taxon>Oceanospirillaceae</taxon>
        <taxon>Marinobacterium</taxon>
    </lineage>
</organism>
<dbReference type="PANTHER" id="PTHR30411">
    <property type="entry name" value="CYTOPLASMIC PROTEIN"/>
    <property type="match status" value="1"/>
</dbReference>
<dbReference type="Proteomes" id="UP000078070">
    <property type="component" value="Chromosome"/>
</dbReference>
<evidence type="ECO:0000313" key="7">
    <source>
        <dbReference type="Proteomes" id="UP000078070"/>
    </source>
</evidence>
<dbReference type="GO" id="GO:0016829">
    <property type="term" value="F:lyase activity"/>
    <property type="evidence" value="ECO:0007669"/>
    <property type="project" value="UniProtKB-KW"/>
</dbReference>
<name>A0A1A9F0E9_9GAMM</name>
<dbReference type="STRING" id="1821621.A8C75_15105"/>
<dbReference type="AlphaFoldDB" id="A0A1A9F0E9"/>
<evidence type="ECO:0000256" key="2">
    <source>
        <dbReference type="ARBA" id="ARBA00022917"/>
    </source>
</evidence>
<comment type="similarity">
    <text evidence="1 4">Belongs to the prolyl-tRNA editing family. YbaK/EbsC subfamily.</text>
</comment>
<reference evidence="6 7" key="2">
    <citation type="journal article" date="2018" name="Int. J. Syst. Evol. Microbiol.">
        <title>Marinobacterium aestuarii sp. nov., a benzene-degrading marine bacterium isolated from estuary sediment.</title>
        <authorList>
            <person name="Bae S.S."/>
            <person name="Jung J."/>
            <person name="Chung D."/>
            <person name="Baek K."/>
        </authorList>
    </citation>
    <scope>NUCLEOTIDE SEQUENCE [LARGE SCALE GENOMIC DNA]</scope>
    <source>
        <strain evidence="6 7">ST58-10</strain>
    </source>
</reference>
<evidence type="ECO:0000313" key="6">
    <source>
        <dbReference type="EMBL" id="ANG63676.1"/>
    </source>
</evidence>
<accession>A0A1A9F0E9</accession>
<dbReference type="GO" id="GO:0006412">
    <property type="term" value="P:translation"/>
    <property type="evidence" value="ECO:0007669"/>
    <property type="project" value="UniProtKB-KW"/>
</dbReference>
<dbReference type="CDD" id="cd00002">
    <property type="entry name" value="YbaK_deacylase"/>
    <property type="match status" value="1"/>
</dbReference>
<dbReference type="SUPFAM" id="SSF55826">
    <property type="entry name" value="YbaK/ProRS associated domain"/>
    <property type="match status" value="1"/>
</dbReference>
<evidence type="ECO:0000256" key="1">
    <source>
        <dbReference type="ARBA" id="ARBA00009798"/>
    </source>
</evidence>
<dbReference type="KEGG" id="mars:A8C75_15105"/>
<dbReference type="EC" id="4.2.-.-" evidence="4"/>
<dbReference type="PANTHER" id="PTHR30411:SF0">
    <property type="entry name" value="CYS-TRNA(PRO)_CYS-TRNA(CYS) DEACYLASE YBAK"/>
    <property type="match status" value="1"/>
</dbReference>
<dbReference type="Gene3D" id="3.90.960.10">
    <property type="entry name" value="YbaK/aminoacyl-tRNA synthetase-associated domain"/>
    <property type="match status" value="1"/>
</dbReference>
<proteinExistence type="inferred from homology"/>
<evidence type="ECO:0000256" key="4">
    <source>
        <dbReference type="PIRNR" id="PIRNR006181"/>
    </source>
</evidence>
<dbReference type="NCBIfam" id="TIGR00011">
    <property type="entry name" value="YbaK_EbsC"/>
    <property type="match status" value="1"/>
</dbReference>
<protein>
    <recommendedName>
        <fullName evidence="4">Cys-tRNA(Pro)/Cys-tRNA(Cys) deacylase</fullName>
        <ecNumber evidence="4">4.2.-.-</ecNumber>
    </recommendedName>
</protein>
<keyword evidence="3 4" id="KW-0456">Lyase</keyword>
<keyword evidence="2 4" id="KW-0648">Protein biosynthesis</keyword>
<dbReference type="EMBL" id="CP015839">
    <property type="protein sequence ID" value="ANG63676.1"/>
    <property type="molecule type" value="Genomic_DNA"/>
</dbReference>
<dbReference type="Pfam" id="PF04073">
    <property type="entry name" value="tRNA_edit"/>
    <property type="match status" value="1"/>
</dbReference>
<gene>
    <name evidence="6" type="ORF">A8C75_15105</name>
</gene>
<sequence length="158" mass="16331">MTPAINAAKKAKVSFQIHEYTHDPAAPSYGLEAADALGQSPLRVFKTLLVALNGDGRRLAVAVVPVSGLLDLKALATALGCKKVTMAEAPDAERTTGYVVGGISPLGQKKRLPTVLDGSALAFSSIYMSAGRRGLEIEMAATDLIALTGAVTAPIGRD</sequence>
<dbReference type="InterPro" id="IPR004369">
    <property type="entry name" value="Prolyl-tRNA_editing_YbaK/EbsC"/>
</dbReference>
<evidence type="ECO:0000259" key="5">
    <source>
        <dbReference type="Pfam" id="PF04073"/>
    </source>
</evidence>
<dbReference type="OrthoDB" id="9809296at2"/>
<feature type="domain" description="YbaK/aminoacyl-tRNA synthetase-associated" evidence="5">
    <location>
        <begin position="32"/>
        <end position="145"/>
    </location>
</feature>
<dbReference type="InterPro" id="IPR007214">
    <property type="entry name" value="YbaK/aa-tRNA-synth-assoc-dom"/>
</dbReference>
<dbReference type="GO" id="GO:0002161">
    <property type="term" value="F:aminoacyl-tRNA deacylase activity"/>
    <property type="evidence" value="ECO:0007669"/>
    <property type="project" value="InterPro"/>
</dbReference>
<reference evidence="7" key="1">
    <citation type="submission" date="2016-05" db="EMBL/GenBank/DDBJ databases">
        <authorList>
            <person name="Baek K."/>
            <person name="Yang S.-J."/>
        </authorList>
    </citation>
    <scope>NUCLEOTIDE SEQUENCE [LARGE SCALE GENOMIC DNA]</scope>
    <source>
        <strain evidence="7">ST58-10</strain>
    </source>
</reference>
<dbReference type="InterPro" id="IPR036754">
    <property type="entry name" value="YbaK/aa-tRNA-synt-asso_dom_sf"/>
</dbReference>
<evidence type="ECO:0000256" key="3">
    <source>
        <dbReference type="ARBA" id="ARBA00023239"/>
    </source>
</evidence>
<keyword evidence="7" id="KW-1185">Reference proteome</keyword>